<feature type="transmembrane region" description="Helical" evidence="1">
    <location>
        <begin position="191"/>
        <end position="211"/>
    </location>
</feature>
<dbReference type="Pfam" id="PF02517">
    <property type="entry name" value="Rce1-like"/>
    <property type="match status" value="1"/>
</dbReference>
<evidence type="ECO:0000259" key="2">
    <source>
        <dbReference type="Pfam" id="PF02517"/>
    </source>
</evidence>
<sequence length="314" mass="32376">MTAAGRRGVHVRAVGVFLLVSFGAALLLDCVVAATGGLGTPQAKVILTLRMFTPALAAWVVCRFITHESWLRESGLARRPPGSGGRLGWLRILGFATIGVGVVVAALALLLTLVIGAGGFSPDWALTSFTNNLRGIAPGGPPPPVAVIWVLMVVANVFAAYTVNGLVALGEETGWRGWLQSALEPLGRRRGIVLTGVIWGLWHAPLIVMGYEYGGRLPAAAGIALFTCLCAGLGTLLSWLRVRSGSVLPAAITHGAFNAFASLPAILVAPGDGLDPVLVGLIGWPAVVLFGFLAVLLLSGSWAGRTGAVQGAPS</sequence>
<reference evidence="3" key="1">
    <citation type="submission" date="2021-03" db="EMBL/GenBank/DDBJ databases">
        <title>Human Oral Microbial Genomes.</title>
        <authorList>
            <person name="Johnston C.D."/>
            <person name="Chen T."/>
            <person name="Dewhirst F.E."/>
        </authorList>
    </citation>
    <scope>NUCLEOTIDE SEQUENCE</scope>
    <source>
        <strain evidence="3">F0714</strain>
    </source>
</reference>
<dbReference type="GO" id="GO:0080120">
    <property type="term" value="P:CAAX-box protein maturation"/>
    <property type="evidence" value="ECO:0007669"/>
    <property type="project" value="UniProtKB-ARBA"/>
</dbReference>
<dbReference type="EMBL" id="CP072385">
    <property type="protein sequence ID" value="QUC11922.1"/>
    <property type="molecule type" value="Genomic_DNA"/>
</dbReference>
<accession>A0AB37HZT3</accession>
<dbReference type="PANTHER" id="PTHR35797:SF1">
    <property type="entry name" value="PROTEASE"/>
    <property type="match status" value="1"/>
</dbReference>
<protein>
    <submittedName>
        <fullName evidence="3">CPBP family intramembrane metalloprotease</fullName>
    </submittedName>
</protein>
<feature type="transmembrane region" description="Helical" evidence="1">
    <location>
        <begin position="217"/>
        <end position="240"/>
    </location>
</feature>
<feature type="transmembrane region" description="Helical" evidence="1">
    <location>
        <begin position="87"/>
        <end position="120"/>
    </location>
</feature>
<evidence type="ECO:0000256" key="1">
    <source>
        <dbReference type="SAM" id="Phobius"/>
    </source>
</evidence>
<feature type="domain" description="CAAX prenyl protease 2/Lysostaphin resistance protein A-like" evidence="2">
    <location>
        <begin position="159"/>
        <end position="260"/>
    </location>
</feature>
<dbReference type="GO" id="GO:0004175">
    <property type="term" value="F:endopeptidase activity"/>
    <property type="evidence" value="ECO:0007669"/>
    <property type="project" value="UniProtKB-ARBA"/>
</dbReference>
<dbReference type="InterPro" id="IPR003675">
    <property type="entry name" value="Rce1/LyrA-like_dom"/>
</dbReference>
<evidence type="ECO:0000313" key="3">
    <source>
        <dbReference type="EMBL" id="QUC11922.1"/>
    </source>
</evidence>
<feature type="transmembrane region" description="Helical" evidence="1">
    <location>
        <begin position="43"/>
        <end position="66"/>
    </location>
</feature>
<dbReference type="PANTHER" id="PTHR35797">
    <property type="entry name" value="PROTEASE-RELATED"/>
    <property type="match status" value="1"/>
</dbReference>
<proteinExistence type="predicted"/>
<organism evidence="3 4">
    <name type="scientific">Arachnia propionica</name>
    <dbReference type="NCBI Taxonomy" id="1750"/>
    <lineage>
        <taxon>Bacteria</taxon>
        <taxon>Bacillati</taxon>
        <taxon>Actinomycetota</taxon>
        <taxon>Actinomycetes</taxon>
        <taxon>Propionibacteriales</taxon>
        <taxon>Propionibacteriaceae</taxon>
        <taxon>Arachnia</taxon>
    </lineage>
</organism>
<feature type="transmembrane region" description="Helical" evidence="1">
    <location>
        <begin position="247"/>
        <end position="271"/>
    </location>
</feature>
<keyword evidence="3" id="KW-0482">Metalloprotease</keyword>
<dbReference type="RefSeq" id="WP_014847299.1">
    <property type="nucleotide sequence ID" value="NZ_CAUVFX010000007.1"/>
</dbReference>
<dbReference type="AlphaFoldDB" id="A0AB37HZT3"/>
<feature type="transmembrane region" description="Helical" evidence="1">
    <location>
        <begin position="277"/>
        <end position="298"/>
    </location>
</feature>
<keyword evidence="3" id="KW-0378">Hydrolase</keyword>
<dbReference type="InterPro" id="IPR042150">
    <property type="entry name" value="MmRce1-like"/>
</dbReference>
<dbReference type="GO" id="GO:0008237">
    <property type="term" value="F:metallopeptidase activity"/>
    <property type="evidence" value="ECO:0007669"/>
    <property type="project" value="UniProtKB-KW"/>
</dbReference>
<keyword evidence="3" id="KW-0645">Protease</keyword>
<evidence type="ECO:0000313" key="4">
    <source>
        <dbReference type="Proteomes" id="UP000677180"/>
    </source>
</evidence>
<feature type="transmembrane region" description="Helical" evidence="1">
    <location>
        <begin position="146"/>
        <end position="170"/>
    </location>
</feature>
<name>A0AB37HZT3_9ACTN</name>
<keyword evidence="1" id="KW-0472">Membrane</keyword>
<gene>
    <name evidence="3" type="ORF">J5A53_04305</name>
</gene>
<keyword evidence="1" id="KW-0812">Transmembrane</keyword>
<dbReference type="Proteomes" id="UP000677180">
    <property type="component" value="Chromosome"/>
</dbReference>
<keyword evidence="1" id="KW-1133">Transmembrane helix</keyword>